<evidence type="ECO:0000256" key="1">
    <source>
        <dbReference type="SAM" id="MobiDB-lite"/>
    </source>
</evidence>
<comment type="caution">
    <text evidence="2">The sequence shown here is derived from an EMBL/GenBank/DDBJ whole genome shotgun (WGS) entry which is preliminary data.</text>
</comment>
<dbReference type="Proteomes" id="UP001234581">
    <property type="component" value="Unassembled WGS sequence"/>
</dbReference>
<dbReference type="EMBL" id="JARTCD010000077">
    <property type="protein sequence ID" value="KAJ8653523.1"/>
    <property type="molecule type" value="Genomic_DNA"/>
</dbReference>
<keyword evidence="3" id="KW-1185">Reference proteome</keyword>
<proteinExistence type="predicted"/>
<dbReference type="InterPro" id="IPR011333">
    <property type="entry name" value="SKP1/BTB/POZ_sf"/>
</dbReference>
<dbReference type="RefSeq" id="XP_058338437.1">
    <property type="nucleotide sequence ID" value="XM_058490825.1"/>
</dbReference>
<sequence>MKKKNVTQVERHLETMFEQALYSDLSLVFLHPMFPLRMRFDVHQAIVSQAPFFKQLLDNQHLLDHEHQQQQQPEQHKVNTAEGRSVMTLNINMLQALLQRKFVLTPFQHIIRRKWQRPHESNSSSDKAQQQPLFTHILASHVRYALQWMYCNDKDEFFEQMEEDDTLRVLAIAILFQLDDLAHACAERYTTYQLSMFTIMRDLEHICQLPRDHAAYLQLRDASLRLLLRFGPDNPEAIAELPVDYMADVLNADLLYVHSEYERYCLLRDVLSEFMLSVGEIHWTPQGPVDQDHKRLSGFVKPMRQQQQITTPQTPLMTAVKARKRKRIPSQELAPPPSSSSIRHQRTTRLSFSATVPFQTLIEDASSGGVIDKATVLSYLLRNTINYSNMAFGQLTNVRADGIVDEGIVFRALWQRMALQRIIFPDQQVPSQQLRDAEALDEYFDVDSDRRHQILLGVPKYRFCVSIQLPSPNVANGWVYEEPEPSSQIIETVMESSDDSSEQINDNEGEMYEDEELDRLLENEEGVLNATTEPVTPAISESSCSPPTDVIWKKTCYSDTKEILGKTYRVRVDAQNIAGRLLHMGDDEQDYDDILLCRFGLDTLLNNDTSSQQQRLDQDQEKSSQASSSPPQEEKTPVPSKRPSREPKIRYSIYCLNRHQHITENDRVSDEDRVMIPVSEQSKDDPNSPWTGSCTKVRMDGYDKERGILIDLVVVLELTF</sequence>
<protein>
    <recommendedName>
        <fullName evidence="4">BTB domain-containing protein</fullName>
    </recommendedName>
</protein>
<dbReference type="PANTHER" id="PTHR47369:SF2">
    <property type="entry name" value="BTB_POZ DOMAIN-CONTAINING PROTEIN 2"/>
    <property type="match status" value="1"/>
</dbReference>
<gene>
    <name evidence="2" type="ORF">O0I10_010851</name>
</gene>
<accession>A0AAD7UTZ0</accession>
<dbReference type="PANTHER" id="PTHR47369">
    <property type="entry name" value="BTB/POZ DOMAIN-CONTAINING PROTEIN"/>
    <property type="match status" value="1"/>
</dbReference>
<evidence type="ECO:0008006" key="4">
    <source>
        <dbReference type="Google" id="ProtNLM"/>
    </source>
</evidence>
<dbReference type="Gene3D" id="3.30.710.10">
    <property type="entry name" value="Potassium Channel Kv1.1, Chain A"/>
    <property type="match status" value="1"/>
</dbReference>
<evidence type="ECO:0000313" key="2">
    <source>
        <dbReference type="EMBL" id="KAJ8653523.1"/>
    </source>
</evidence>
<name>A0AAD7UTZ0_9FUNG</name>
<feature type="region of interest" description="Disordered" evidence="1">
    <location>
        <begin position="610"/>
        <end position="645"/>
    </location>
</feature>
<feature type="region of interest" description="Disordered" evidence="1">
    <location>
        <begin position="325"/>
        <end position="345"/>
    </location>
</feature>
<evidence type="ECO:0000313" key="3">
    <source>
        <dbReference type="Proteomes" id="UP001234581"/>
    </source>
</evidence>
<reference evidence="2 3" key="1">
    <citation type="submission" date="2023-03" db="EMBL/GenBank/DDBJ databases">
        <title>Genome sequence of Lichtheimia ornata CBS 291.66.</title>
        <authorList>
            <person name="Mohabir J.T."/>
            <person name="Shea T.P."/>
            <person name="Kurbessoian T."/>
            <person name="Berby B."/>
            <person name="Fontaine J."/>
            <person name="Livny J."/>
            <person name="Gnirke A."/>
            <person name="Stajich J.E."/>
            <person name="Cuomo C.A."/>
        </authorList>
    </citation>
    <scope>NUCLEOTIDE SEQUENCE [LARGE SCALE GENOMIC DNA]</scope>
    <source>
        <strain evidence="2">CBS 291.66</strain>
    </source>
</reference>
<dbReference type="AlphaFoldDB" id="A0AAD7UTZ0"/>
<organism evidence="2 3">
    <name type="scientific">Lichtheimia ornata</name>
    <dbReference type="NCBI Taxonomy" id="688661"/>
    <lineage>
        <taxon>Eukaryota</taxon>
        <taxon>Fungi</taxon>
        <taxon>Fungi incertae sedis</taxon>
        <taxon>Mucoromycota</taxon>
        <taxon>Mucoromycotina</taxon>
        <taxon>Mucoromycetes</taxon>
        <taxon>Mucorales</taxon>
        <taxon>Lichtheimiaceae</taxon>
        <taxon>Lichtheimia</taxon>
    </lineage>
</organism>
<dbReference type="GeneID" id="83218253"/>